<comment type="caution">
    <text evidence="1">The sequence shown here is derived from an EMBL/GenBank/DDBJ whole genome shotgun (WGS) entry which is preliminary data.</text>
</comment>
<name>A0A843UFB6_COLES</name>
<dbReference type="AlphaFoldDB" id="A0A843UFB6"/>
<keyword evidence="2" id="KW-1185">Reference proteome</keyword>
<reference evidence="1" key="1">
    <citation type="submission" date="2017-07" db="EMBL/GenBank/DDBJ databases">
        <title>Taro Niue Genome Assembly and Annotation.</title>
        <authorList>
            <person name="Atibalentja N."/>
            <person name="Keating K."/>
            <person name="Fields C.J."/>
        </authorList>
    </citation>
    <scope>NUCLEOTIDE SEQUENCE</scope>
    <source>
        <strain evidence="1">Niue_2</strain>
        <tissue evidence="1">Leaf</tissue>
    </source>
</reference>
<gene>
    <name evidence="1" type="ORF">Taro_017053</name>
</gene>
<proteinExistence type="predicted"/>
<accession>A0A843UFB6</accession>
<evidence type="ECO:0000313" key="2">
    <source>
        <dbReference type="Proteomes" id="UP000652761"/>
    </source>
</evidence>
<dbReference type="Proteomes" id="UP000652761">
    <property type="component" value="Unassembled WGS sequence"/>
</dbReference>
<organism evidence="1 2">
    <name type="scientific">Colocasia esculenta</name>
    <name type="common">Wild taro</name>
    <name type="synonym">Arum esculentum</name>
    <dbReference type="NCBI Taxonomy" id="4460"/>
    <lineage>
        <taxon>Eukaryota</taxon>
        <taxon>Viridiplantae</taxon>
        <taxon>Streptophyta</taxon>
        <taxon>Embryophyta</taxon>
        <taxon>Tracheophyta</taxon>
        <taxon>Spermatophyta</taxon>
        <taxon>Magnoliopsida</taxon>
        <taxon>Liliopsida</taxon>
        <taxon>Araceae</taxon>
        <taxon>Aroideae</taxon>
        <taxon>Colocasieae</taxon>
        <taxon>Colocasia</taxon>
    </lineage>
</organism>
<sequence length="85" mass="9484">MCGVNVWLEQDLLQFSWSWRPGVVVDLLASRLAVVLGGRGVDANLRILQVRARRTFPDRRPVQGRAVAVQGWYLQLCSGSFSSVV</sequence>
<dbReference type="EMBL" id="NMUH01000769">
    <property type="protein sequence ID" value="MQL84542.1"/>
    <property type="molecule type" value="Genomic_DNA"/>
</dbReference>
<protein>
    <submittedName>
        <fullName evidence="1">Uncharacterized protein</fullName>
    </submittedName>
</protein>
<evidence type="ECO:0000313" key="1">
    <source>
        <dbReference type="EMBL" id="MQL84542.1"/>
    </source>
</evidence>